<evidence type="ECO:0000313" key="2">
    <source>
        <dbReference type="Proteomes" id="UP001153331"/>
    </source>
</evidence>
<protein>
    <submittedName>
        <fullName evidence="1">Uncharacterized protein</fullName>
    </submittedName>
</protein>
<dbReference type="EMBL" id="JAPHNI010000603">
    <property type="protein sequence ID" value="KAJ8109533.1"/>
    <property type="molecule type" value="Genomic_DNA"/>
</dbReference>
<name>A0ACC2I3R6_9PLEO</name>
<reference evidence="1" key="1">
    <citation type="submission" date="2022-11" db="EMBL/GenBank/DDBJ databases">
        <title>Genome Sequence of Boeremia exigua.</title>
        <authorList>
            <person name="Buettner E."/>
        </authorList>
    </citation>
    <scope>NUCLEOTIDE SEQUENCE</scope>
    <source>
        <strain evidence="1">CU02</strain>
    </source>
</reference>
<accession>A0ACC2I3R6</accession>
<proteinExistence type="predicted"/>
<comment type="caution">
    <text evidence="1">The sequence shown here is derived from an EMBL/GenBank/DDBJ whole genome shotgun (WGS) entry which is preliminary data.</text>
</comment>
<organism evidence="1 2">
    <name type="scientific">Boeremia exigua</name>
    <dbReference type="NCBI Taxonomy" id="749465"/>
    <lineage>
        <taxon>Eukaryota</taxon>
        <taxon>Fungi</taxon>
        <taxon>Dikarya</taxon>
        <taxon>Ascomycota</taxon>
        <taxon>Pezizomycotina</taxon>
        <taxon>Dothideomycetes</taxon>
        <taxon>Pleosporomycetidae</taxon>
        <taxon>Pleosporales</taxon>
        <taxon>Pleosporineae</taxon>
        <taxon>Didymellaceae</taxon>
        <taxon>Boeremia</taxon>
    </lineage>
</organism>
<keyword evidence="2" id="KW-1185">Reference proteome</keyword>
<evidence type="ECO:0000313" key="1">
    <source>
        <dbReference type="EMBL" id="KAJ8109533.1"/>
    </source>
</evidence>
<gene>
    <name evidence="1" type="ORF">OPT61_g7390</name>
</gene>
<sequence length="102" mass="10527">MKITIELVMLMGSAAVALASPIAGPPKPPPKPKDDGVGMMVAGVGKCPMDCWNEAARKAGCDPNMDDDCLCGPFFDAVTYCTAQTCSGGDNLAALNFLSPEC</sequence>
<dbReference type="Proteomes" id="UP001153331">
    <property type="component" value="Unassembled WGS sequence"/>
</dbReference>